<organism evidence="2 3">
    <name type="scientific">Aspergillus cavernicola</name>
    <dbReference type="NCBI Taxonomy" id="176166"/>
    <lineage>
        <taxon>Eukaryota</taxon>
        <taxon>Fungi</taxon>
        <taxon>Dikarya</taxon>
        <taxon>Ascomycota</taxon>
        <taxon>Pezizomycotina</taxon>
        <taxon>Eurotiomycetes</taxon>
        <taxon>Eurotiomycetidae</taxon>
        <taxon>Eurotiales</taxon>
        <taxon>Aspergillaceae</taxon>
        <taxon>Aspergillus</taxon>
        <taxon>Aspergillus subgen. Nidulantes</taxon>
    </lineage>
</organism>
<feature type="compositionally biased region" description="Basic and acidic residues" evidence="1">
    <location>
        <begin position="79"/>
        <end position="92"/>
    </location>
</feature>
<dbReference type="Proteomes" id="UP001610335">
    <property type="component" value="Unassembled WGS sequence"/>
</dbReference>
<name>A0ABR4HR22_9EURO</name>
<evidence type="ECO:0000256" key="1">
    <source>
        <dbReference type="SAM" id="MobiDB-lite"/>
    </source>
</evidence>
<protein>
    <submittedName>
        <fullName evidence="2">Conidiation protein 6-domain-containing protein</fullName>
    </submittedName>
</protein>
<keyword evidence="3" id="KW-1185">Reference proteome</keyword>
<evidence type="ECO:0000313" key="3">
    <source>
        <dbReference type="Proteomes" id="UP001610335"/>
    </source>
</evidence>
<comment type="caution">
    <text evidence="2">The sequence shown here is derived from an EMBL/GenBank/DDBJ whole genome shotgun (WGS) entry which is preliminary data.</text>
</comment>
<sequence length="92" mass="10039">MADERVNQMRGYKATLNNPNVSQEAKDHAQSVLDSEFGGNRPQEELYNIRGDRDKSPNRMAGGLKAAMHNPGVSTSGKEQAKAKLGKDAPQE</sequence>
<accession>A0ABR4HR22</accession>
<gene>
    <name evidence="2" type="ORF">BDW59DRAFT_165758</name>
</gene>
<dbReference type="InterPro" id="IPR018824">
    <property type="entry name" value="Conidiation-specific_6"/>
</dbReference>
<dbReference type="PANTHER" id="PTHR36576">
    <property type="entry name" value="UPF0654 PROTEIN C11D3.01C-RELATED"/>
    <property type="match status" value="1"/>
</dbReference>
<dbReference type="InterPro" id="IPR052670">
    <property type="entry name" value="UPF0654_domain"/>
</dbReference>
<feature type="region of interest" description="Disordered" evidence="1">
    <location>
        <begin position="1"/>
        <end position="92"/>
    </location>
</feature>
<proteinExistence type="predicted"/>
<evidence type="ECO:0000313" key="2">
    <source>
        <dbReference type="EMBL" id="KAL2817938.1"/>
    </source>
</evidence>
<dbReference type="EMBL" id="JBFXLS010000088">
    <property type="protein sequence ID" value="KAL2817938.1"/>
    <property type="molecule type" value="Genomic_DNA"/>
</dbReference>
<dbReference type="Pfam" id="PF10346">
    <property type="entry name" value="Con-6"/>
    <property type="match status" value="2"/>
</dbReference>
<dbReference type="PANTHER" id="PTHR36576:SF2">
    <property type="entry name" value="PROTEIN CON-6, PUTATIVE (AFU_ORTHOLOGUE AFUA_4G03615)-RELATED"/>
    <property type="match status" value="1"/>
</dbReference>
<reference evidence="2 3" key="1">
    <citation type="submission" date="2024-07" db="EMBL/GenBank/DDBJ databases">
        <title>Section-level genome sequencing and comparative genomics of Aspergillus sections Usti and Cavernicolus.</title>
        <authorList>
            <consortium name="Lawrence Berkeley National Laboratory"/>
            <person name="Nybo J.L."/>
            <person name="Vesth T.C."/>
            <person name="Theobald S."/>
            <person name="Frisvad J.C."/>
            <person name="Larsen T.O."/>
            <person name="Kjaerboelling I."/>
            <person name="Rothschild-Mancinelli K."/>
            <person name="Lyhne E.K."/>
            <person name="Kogle M.E."/>
            <person name="Barry K."/>
            <person name="Clum A."/>
            <person name="Na H."/>
            <person name="Ledsgaard L."/>
            <person name="Lin J."/>
            <person name="Lipzen A."/>
            <person name="Kuo A."/>
            <person name="Riley R."/>
            <person name="Mondo S."/>
            <person name="LaButti K."/>
            <person name="Haridas S."/>
            <person name="Pangalinan J."/>
            <person name="Salamov A.A."/>
            <person name="Simmons B.A."/>
            <person name="Magnuson J.K."/>
            <person name="Chen J."/>
            <person name="Drula E."/>
            <person name="Henrissat B."/>
            <person name="Wiebenga A."/>
            <person name="Lubbers R.J."/>
            <person name="Gomes A.C."/>
            <person name="Makela M.R."/>
            <person name="Stajich J."/>
            <person name="Grigoriev I.V."/>
            <person name="Mortensen U.H."/>
            <person name="De vries R.P."/>
            <person name="Baker S.E."/>
            <person name="Andersen M.R."/>
        </authorList>
    </citation>
    <scope>NUCLEOTIDE SEQUENCE [LARGE SCALE GENOMIC DNA]</scope>
    <source>
        <strain evidence="2 3">CBS 600.67</strain>
    </source>
</reference>